<dbReference type="SUPFAM" id="SSF48452">
    <property type="entry name" value="TPR-like"/>
    <property type="match status" value="1"/>
</dbReference>
<evidence type="ECO:0000313" key="5">
    <source>
        <dbReference type="EMBL" id="PQV41969.1"/>
    </source>
</evidence>
<protein>
    <submittedName>
        <fullName evidence="5">Tetratricopeptide repeat protein</fullName>
    </submittedName>
</protein>
<reference evidence="6 8" key="2">
    <citation type="submission" date="2018-10" db="EMBL/GenBank/DDBJ databases">
        <title>Cultivation of a novel Methanohalophilus strain from Kebrit Deep of the Red Sea and a genomic comparison of members of the genus Methanohalophilus.</title>
        <authorList>
            <person name="Guan Y."/>
            <person name="Ngugi D.K."/>
            <person name="Stingl U."/>
        </authorList>
    </citation>
    <scope>NUCLEOTIDE SEQUENCE [LARGE SCALE GENOMIC DNA]</scope>
    <source>
        <strain evidence="6 8">DSM 10369</strain>
    </source>
</reference>
<dbReference type="PROSITE" id="PS50293">
    <property type="entry name" value="TPR_REGION"/>
    <property type="match status" value="1"/>
</dbReference>
<reference evidence="5 7" key="1">
    <citation type="submission" date="2018-02" db="EMBL/GenBank/DDBJ databases">
        <title>Subsurface microbial communities from deep shales in Ohio and West Virginia, USA.</title>
        <authorList>
            <person name="Wrighton K."/>
        </authorList>
    </citation>
    <scope>NUCLEOTIDE SEQUENCE [LARGE SCALE GENOMIC DNA]</scope>
    <source>
        <strain evidence="5 7">DSM 10369</strain>
    </source>
</reference>
<name>A0A314ZQE4_9EURY</name>
<dbReference type="SMART" id="SM00028">
    <property type="entry name" value="TPR"/>
    <property type="match status" value="3"/>
</dbReference>
<dbReference type="Pfam" id="PF07719">
    <property type="entry name" value="TPR_2"/>
    <property type="match status" value="2"/>
</dbReference>
<dbReference type="GO" id="GO:0016567">
    <property type="term" value="P:protein ubiquitination"/>
    <property type="evidence" value="ECO:0007669"/>
    <property type="project" value="TreeGrafter"/>
</dbReference>
<dbReference type="InterPro" id="IPR013105">
    <property type="entry name" value="TPR_2"/>
</dbReference>
<dbReference type="PROSITE" id="PS50005">
    <property type="entry name" value="TPR"/>
    <property type="match status" value="2"/>
</dbReference>
<keyword evidence="2 3" id="KW-0802">TPR repeat</keyword>
<evidence type="ECO:0000313" key="6">
    <source>
        <dbReference type="EMBL" id="RNI10572.1"/>
    </source>
</evidence>
<accession>A0A314ZQE4</accession>
<gene>
    <name evidence="5" type="ORF">B0H22_1126</name>
    <name evidence="6" type="ORF">EDD83_04240</name>
</gene>
<proteinExistence type="predicted"/>
<dbReference type="Proteomes" id="UP000251060">
    <property type="component" value="Unassembled WGS sequence"/>
</dbReference>
<dbReference type="GO" id="GO:0051301">
    <property type="term" value="P:cell division"/>
    <property type="evidence" value="ECO:0007669"/>
    <property type="project" value="TreeGrafter"/>
</dbReference>
<keyword evidence="1" id="KW-0677">Repeat</keyword>
<feature type="region of interest" description="Disordered" evidence="4">
    <location>
        <begin position="172"/>
        <end position="191"/>
    </location>
</feature>
<dbReference type="PANTHER" id="PTHR12558">
    <property type="entry name" value="CELL DIVISION CYCLE 16,23,27"/>
    <property type="match status" value="1"/>
</dbReference>
<sequence length="191" mass="21861">MQFLDNNIEAEKSYNWALLFDENNWTIRAWKAGLLIRMNKIVEAMKIIDDVLENHQPKNAAILFAKGYALQKQHHYSEALDYIEKSLEIEPDNIKALTKRAYVIACLGEYDRAKDAIAEAISKKKTNSKSWYYKGVINYMSGNYTAAHEAFKQSLELKPDISRVVHCKNKAKSKMESANRANNAKGQELEG</sequence>
<dbReference type="GO" id="GO:0031145">
    <property type="term" value="P:anaphase-promoting complex-dependent catabolic process"/>
    <property type="evidence" value="ECO:0007669"/>
    <property type="project" value="TreeGrafter"/>
</dbReference>
<feature type="repeat" description="TPR" evidence="3">
    <location>
        <begin position="60"/>
        <end position="93"/>
    </location>
</feature>
<evidence type="ECO:0000256" key="4">
    <source>
        <dbReference type="SAM" id="MobiDB-lite"/>
    </source>
</evidence>
<organism evidence="5 7">
    <name type="scientific">Methanohalophilus euhalobius</name>
    <dbReference type="NCBI Taxonomy" id="51203"/>
    <lineage>
        <taxon>Archaea</taxon>
        <taxon>Methanobacteriati</taxon>
        <taxon>Methanobacteriota</taxon>
        <taxon>Stenosarchaea group</taxon>
        <taxon>Methanomicrobia</taxon>
        <taxon>Methanosarcinales</taxon>
        <taxon>Methanosarcinaceae</taxon>
        <taxon>Methanohalophilus</taxon>
    </lineage>
</organism>
<dbReference type="RefSeq" id="WP_105460931.1">
    <property type="nucleotide sequence ID" value="NZ_PVBU01000012.1"/>
</dbReference>
<dbReference type="PANTHER" id="PTHR12558:SF13">
    <property type="entry name" value="CELL DIVISION CYCLE PROTEIN 27 HOMOLOG"/>
    <property type="match status" value="1"/>
</dbReference>
<dbReference type="Gene3D" id="1.25.40.10">
    <property type="entry name" value="Tetratricopeptide repeat domain"/>
    <property type="match status" value="1"/>
</dbReference>
<dbReference type="Proteomes" id="UP000273978">
    <property type="component" value="Unassembled WGS sequence"/>
</dbReference>
<dbReference type="AlphaFoldDB" id="A0A314ZQE4"/>
<dbReference type="InterPro" id="IPR019734">
    <property type="entry name" value="TPR_rpt"/>
</dbReference>
<comment type="caution">
    <text evidence="5">The sequence shown here is derived from an EMBL/GenBank/DDBJ whole genome shotgun (WGS) entry which is preliminary data.</text>
</comment>
<dbReference type="EMBL" id="PVBU01000012">
    <property type="protein sequence ID" value="PQV41969.1"/>
    <property type="molecule type" value="Genomic_DNA"/>
</dbReference>
<evidence type="ECO:0000313" key="7">
    <source>
        <dbReference type="Proteomes" id="UP000251060"/>
    </source>
</evidence>
<dbReference type="EMBL" id="RJJF01000012">
    <property type="protein sequence ID" value="RNI10572.1"/>
    <property type="molecule type" value="Genomic_DNA"/>
</dbReference>
<dbReference type="GO" id="GO:0005737">
    <property type="term" value="C:cytoplasm"/>
    <property type="evidence" value="ECO:0007669"/>
    <property type="project" value="TreeGrafter"/>
</dbReference>
<feature type="repeat" description="TPR" evidence="3">
    <location>
        <begin position="128"/>
        <end position="161"/>
    </location>
</feature>
<evidence type="ECO:0000313" key="8">
    <source>
        <dbReference type="Proteomes" id="UP000273978"/>
    </source>
</evidence>
<dbReference type="InterPro" id="IPR011990">
    <property type="entry name" value="TPR-like_helical_dom_sf"/>
</dbReference>
<evidence type="ECO:0000256" key="1">
    <source>
        <dbReference type="ARBA" id="ARBA00022737"/>
    </source>
</evidence>
<evidence type="ECO:0000256" key="2">
    <source>
        <dbReference type="ARBA" id="ARBA00022803"/>
    </source>
</evidence>
<evidence type="ECO:0000256" key="3">
    <source>
        <dbReference type="PROSITE-ProRule" id="PRU00339"/>
    </source>
</evidence>